<organism evidence="1">
    <name type="scientific">Lepeophtheirus salmonis</name>
    <name type="common">Salmon louse</name>
    <name type="synonym">Caligus salmonis</name>
    <dbReference type="NCBI Taxonomy" id="72036"/>
    <lineage>
        <taxon>Eukaryota</taxon>
        <taxon>Metazoa</taxon>
        <taxon>Ecdysozoa</taxon>
        <taxon>Arthropoda</taxon>
        <taxon>Crustacea</taxon>
        <taxon>Multicrustacea</taxon>
        <taxon>Hexanauplia</taxon>
        <taxon>Copepoda</taxon>
        <taxon>Siphonostomatoida</taxon>
        <taxon>Caligidae</taxon>
        <taxon>Lepeophtheirus</taxon>
    </lineage>
</organism>
<proteinExistence type="predicted"/>
<dbReference type="AlphaFoldDB" id="A0A0K2TVG2"/>
<feature type="non-terminal residue" evidence="1">
    <location>
        <position position="1"/>
    </location>
</feature>
<dbReference type="EMBL" id="HACA01012321">
    <property type="protein sequence ID" value="CDW29682.1"/>
    <property type="molecule type" value="Transcribed_RNA"/>
</dbReference>
<sequence length="42" mass="5133">YIVYKYYINFLNPKYANVRLVAHSLYKNSNTTIYLCHHSMYL</sequence>
<protein>
    <submittedName>
        <fullName evidence="1">Uncharacterized protein</fullName>
    </submittedName>
</protein>
<name>A0A0K2TVG2_LEPSM</name>
<evidence type="ECO:0000313" key="1">
    <source>
        <dbReference type="EMBL" id="CDW29682.1"/>
    </source>
</evidence>
<accession>A0A0K2TVG2</accession>
<reference evidence="1" key="1">
    <citation type="submission" date="2014-05" db="EMBL/GenBank/DDBJ databases">
        <authorList>
            <person name="Chronopoulou M."/>
        </authorList>
    </citation>
    <scope>NUCLEOTIDE SEQUENCE</scope>
    <source>
        <tissue evidence="1">Whole organism</tissue>
    </source>
</reference>